<dbReference type="InterPro" id="IPR003660">
    <property type="entry name" value="HAMP_dom"/>
</dbReference>
<dbReference type="Proteomes" id="UP000028782">
    <property type="component" value="Chromosome"/>
</dbReference>
<evidence type="ECO:0000256" key="6">
    <source>
        <dbReference type="SAM" id="Phobius"/>
    </source>
</evidence>
<dbReference type="SMART" id="SM00304">
    <property type="entry name" value="HAMP"/>
    <property type="match status" value="1"/>
</dbReference>
<protein>
    <submittedName>
        <fullName evidence="9">Chemotaxis protein</fullName>
    </submittedName>
</protein>
<dbReference type="GO" id="GO:0006935">
    <property type="term" value="P:chemotaxis"/>
    <property type="evidence" value="ECO:0007669"/>
    <property type="project" value="InterPro"/>
</dbReference>
<feature type="domain" description="HAMP" evidence="8">
    <location>
        <begin position="210"/>
        <end position="262"/>
    </location>
</feature>
<comment type="subcellular location">
    <subcellularLocation>
        <location evidence="1">Membrane</location>
    </subcellularLocation>
</comment>
<evidence type="ECO:0000313" key="9">
    <source>
        <dbReference type="EMBL" id="AIJ48560.1"/>
    </source>
</evidence>
<dbReference type="CDD" id="cd19411">
    <property type="entry name" value="MCP2201-like_sensor"/>
    <property type="match status" value="1"/>
</dbReference>
<dbReference type="PRINTS" id="PR00260">
    <property type="entry name" value="CHEMTRNSDUCR"/>
</dbReference>
<dbReference type="FunFam" id="1.10.287.950:FF:000001">
    <property type="entry name" value="Methyl-accepting chemotaxis sensory transducer"/>
    <property type="match status" value="1"/>
</dbReference>
<dbReference type="InterPro" id="IPR004089">
    <property type="entry name" value="MCPsignal_dom"/>
</dbReference>
<dbReference type="PANTHER" id="PTHR43531">
    <property type="entry name" value="PROTEIN ICFG"/>
    <property type="match status" value="1"/>
</dbReference>
<comment type="similarity">
    <text evidence="3">Belongs to the methyl-accepting chemotaxis (MCP) protein family.</text>
</comment>
<dbReference type="CDD" id="cd06225">
    <property type="entry name" value="HAMP"/>
    <property type="match status" value="1"/>
</dbReference>
<feature type="region of interest" description="Disordered" evidence="5">
    <location>
        <begin position="544"/>
        <end position="569"/>
    </location>
</feature>
<evidence type="ECO:0000256" key="3">
    <source>
        <dbReference type="ARBA" id="ARBA00029447"/>
    </source>
</evidence>
<feature type="domain" description="Methyl-accepting transducer" evidence="7">
    <location>
        <begin position="267"/>
        <end position="496"/>
    </location>
</feature>
<accession>A0A076PXP6</accession>
<dbReference type="InterPro" id="IPR004090">
    <property type="entry name" value="Chemotax_Me-accpt_rcpt"/>
</dbReference>
<dbReference type="Pfam" id="PF12729">
    <property type="entry name" value="4HB_MCP_1"/>
    <property type="match status" value="1"/>
</dbReference>
<proteinExistence type="inferred from homology"/>
<name>A0A076PXP6_COMTE</name>
<evidence type="ECO:0000313" key="10">
    <source>
        <dbReference type="Proteomes" id="UP000028782"/>
    </source>
</evidence>
<keyword evidence="4" id="KW-0807">Transducer</keyword>
<dbReference type="GO" id="GO:0005886">
    <property type="term" value="C:plasma membrane"/>
    <property type="evidence" value="ECO:0007669"/>
    <property type="project" value="TreeGrafter"/>
</dbReference>
<dbReference type="SMART" id="SM00283">
    <property type="entry name" value="MA"/>
    <property type="match status" value="1"/>
</dbReference>
<evidence type="ECO:0000256" key="2">
    <source>
        <dbReference type="ARBA" id="ARBA00022481"/>
    </source>
</evidence>
<dbReference type="Gene3D" id="1.10.287.950">
    <property type="entry name" value="Methyl-accepting chemotaxis protein"/>
    <property type="match status" value="1"/>
</dbReference>
<dbReference type="GO" id="GO:0004888">
    <property type="term" value="F:transmembrane signaling receptor activity"/>
    <property type="evidence" value="ECO:0007669"/>
    <property type="project" value="InterPro"/>
</dbReference>
<dbReference type="PANTHER" id="PTHR43531:SF14">
    <property type="entry name" value="METHYL-ACCEPTING CHEMOTAXIS PROTEIN I-RELATED"/>
    <property type="match status" value="1"/>
</dbReference>
<dbReference type="PROSITE" id="PS50885">
    <property type="entry name" value="HAMP"/>
    <property type="match status" value="1"/>
</dbReference>
<evidence type="ECO:0000259" key="8">
    <source>
        <dbReference type="PROSITE" id="PS50885"/>
    </source>
</evidence>
<dbReference type="Pfam" id="PF00015">
    <property type="entry name" value="MCPsignal"/>
    <property type="match status" value="1"/>
</dbReference>
<gene>
    <name evidence="9" type="ORF">O987_22370</name>
</gene>
<dbReference type="Pfam" id="PF00672">
    <property type="entry name" value="HAMP"/>
    <property type="match status" value="1"/>
</dbReference>
<dbReference type="EMBL" id="CP006704">
    <property type="protein sequence ID" value="AIJ48560.1"/>
    <property type="molecule type" value="Genomic_DNA"/>
</dbReference>
<dbReference type="InterPro" id="IPR051310">
    <property type="entry name" value="MCP_chemotaxis"/>
</dbReference>
<keyword evidence="6" id="KW-0812">Transmembrane</keyword>
<feature type="transmembrane region" description="Helical" evidence="6">
    <location>
        <begin position="190"/>
        <end position="209"/>
    </location>
</feature>
<evidence type="ECO:0000259" key="7">
    <source>
        <dbReference type="PROSITE" id="PS50111"/>
    </source>
</evidence>
<organism evidence="9 10">
    <name type="scientific">Comamonas testosteroni TK102</name>
    <dbReference type="NCBI Taxonomy" id="1392005"/>
    <lineage>
        <taxon>Bacteria</taxon>
        <taxon>Pseudomonadati</taxon>
        <taxon>Pseudomonadota</taxon>
        <taxon>Betaproteobacteria</taxon>
        <taxon>Burkholderiales</taxon>
        <taxon>Comamonadaceae</taxon>
        <taxon>Comamonas</taxon>
    </lineage>
</organism>
<dbReference type="GeneID" id="69561621"/>
<dbReference type="HOGENOM" id="CLU_000445_107_16_4"/>
<evidence type="ECO:0000256" key="1">
    <source>
        <dbReference type="ARBA" id="ARBA00004370"/>
    </source>
</evidence>
<evidence type="ECO:0000256" key="4">
    <source>
        <dbReference type="PROSITE-ProRule" id="PRU00284"/>
    </source>
</evidence>
<keyword evidence="6" id="KW-0472">Membrane</keyword>
<sequence>MNRLKISTRLAISFFTMVLLLVAQGAMVLFLSAAQREAIDDIVQRSIPITKALSAVIDGSNMETIQFRNLALFSSPDIQKAALAQIKVERGNIAAQTQMLDQLIESEEGKALHESIKPLRAKDLELGNQFLELFAKEQWVEALALLESKQRPAQIEYQNAIRKQAELQAQVMAEDGHRAEAATRNVTQGLLIASAVTIGLALFLAITIIRSITRPLMQAVAVADRVATGNLSGQITVQCQDEMGHLLETLQHMQHSLAQTVTAVRSNAQGVASASTEIAAGNHDLSGRTEEQASALQQTAASMEQLGATVKQNADNARQANQLALNASTVATQGGEVVAEVIKTMKGIDDSSHKIADIISVIDGIAFQTNILALNAAVEAARAGEQGRGFAVVASEVRNLAGRSAEAAKEIKRLITDSVERVKQGSQLVDKAGATMTEVVTAIRRVTDIMGEISAASNEQSQGMGQIGEAVAQMDQTTQRNAALVEEMAAAASSLSTQSQALVEAVAVFKLSDGEVVRAINAVPMPSTPHASAPKKTVMPALQRQLQPQASKAPPPSHRPVAMTAPSVH</sequence>
<dbReference type="AlphaFoldDB" id="A0A076PXP6"/>
<dbReference type="PROSITE" id="PS50111">
    <property type="entry name" value="CHEMOTAXIS_TRANSDUC_2"/>
    <property type="match status" value="1"/>
</dbReference>
<keyword evidence="6" id="KW-1133">Transmembrane helix</keyword>
<evidence type="ECO:0000256" key="5">
    <source>
        <dbReference type="SAM" id="MobiDB-lite"/>
    </source>
</evidence>
<dbReference type="SUPFAM" id="SSF58104">
    <property type="entry name" value="Methyl-accepting chemotaxis protein (MCP) signaling domain"/>
    <property type="match status" value="1"/>
</dbReference>
<dbReference type="GO" id="GO:0007165">
    <property type="term" value="P:signal transduction"/>
    <property type="evidence" value="ECO:0007669"/>
    <property type="project" value="UniProtKB-KW"/>
</dbReference>
<reference evidence="9 10" key="1">
    <citation type="journal article" date="2014" name="Genome Announc.">
        <title>Complete Genome Sequence of Polychlorinated Biphenyl Degrader Comamonas testosteroni TK102 (NBRC 109938).</title>
        <authorList>
            <person name="Fukuda K."/>
            <person name="Hosoyama A."/>
            <person name="Tsuchikane K."/>
            <person name="Ohji S."/>
            <person name="Yamazoe A."/>
            <person name="Fujita N."/>
            <person name="Shintani M."/>
            <person name="Kimbara K."/>
        </authorList>
    </citation>
    <scope>NUCLEOTIDE SEQUENCE [LARGE SCALE GENOMIC DNA]</scope>
    <source>
        <strain evidence="9">TK102</strain>
    </source>
</reference>
<dbReference type="RefSeq" id="WP_043374661.1">
    <property type="nucleotide sequence ID" value="NZ_CP006704.1"/>
</dbReference>
<dbReference type="InterPro" id="IPR024478">
    <property type="entry name" value="HlyB_4HB_MCP"/>
</dbReference>
<keyword evidence="2" id="KW-0488">Methylation</keyword>
<dbReference type="CDD" id="cd11386">
    <property type="entry name" value="MCP_signal"/>
    <property type="match status" value="1"/>
</dbReference>
<dbReference type="InterPro" id="IPR047347">
    <property type="entry name" value="YvaQ-like_sensor"/>
</dbReference>
<dbReference type="KEGG" id="ctes:O987_22370"/>